<name>A0ABV6KS11_9BACI</name>
<organism evidence="1 2">
    <name type="scientific">Robertmurraya beringensis</name>
    <dbReference type="NCBI Taxonomy" id="641660"/>
    <lineage>
        <taxon>Bacteria</taxon>
        <taxon>Bacillati</taxon>
        <taxon>Bacillota</taxon>
        <taxon>Bacilli</taxon>
        <taxon>Bacillales</taxon>
        <taxon>Bacillaceae</taxon>
        <taxon>Robertmurraya</taxon>
    </lineage>
</organism>
<accession>A0ABV6KS11</accession>
<protein>
    <submittedName>
        <fullName evidence="1">Uncharacterized protein</fullName>
    </submittedName>
</protein>
<keyword evidence="2" id="KW-1185">Reference proteome</keyword>
<feature type="non-terminal residue" evidence="1">
    <location>
        <position position="1"/>
    </location>
</feature>
<comment type="caution">
    <text evidence="1">The sequence shown here is derived from an EMBL/GenBank/DDBJ whole genome shotgun (WGS) entry which is preliminary data.</text>
</comment>
<sequence length="59" mass="6478">LPSDPPHESSRTSHCLSANTSRLNGGCIRDFHPIAKRAATRTRKLARVNLTLVGVSFYT</sequence>
<dbReference type="EMBL" id="JBHLUU010000085">
    <property type="protein sequence ID" value="MFC0476054.1"/>
    <property type="molecule type" value="Genomic_DNA"/>
</dbReference>
<evidence type="ECO:0000313" key="2">
    <source>
        <dbReference type="Proteomes" id="UP001589738"/>
    </source>
</evidence>
<reference evidence="1 2" key="1">
    <citation type="submission" date="2024-09" db="EMBL/GenBank/DDBJ databases">
        <authorList>
            <person name="Sun Q."/>
            <person name="Mori K."/>
        </authorList>
    </citation>
    <scope>NUCLEOTIDE SEQUENCE [LARGE SCALE GENOMIC DNA]</scope>
    <source>
        <strain evidence="1 2">CGMCC 1.9126</strain>
    </source>
</reference>
<dbReference type="Proteomes" id="UP001589738">
    <property type="component" value="Unassembled WGS sequence"/>
</dbReference>
<dbReference type="RefSeq" id="WP_377058294.1">
    <property type="nucleotide sequence ID" value="NZ_JBHLUU010000085.1"/>
</dbReference>
<proteinExistence type="predicted"/>
<evidence type="ECO:0000313" key="1">
    <source>
        <dbReference type="EMBL" id="MFC0476054.1"/>
    </source>
</evidence>
<gene>
    <name evidence="1" type="ORF">ACFFHF_12485</name>
</gene>